<sequence>MEPAYFNACQFLQWLNRIHIEKNREQQGELFIKLADYLYQIFHIWCDITNPNLLYKVIEILSPCLDNNLYSSIISQESLNFMHPFPFSMLPKYIQNILATRKIDKIPQFYRMYDIIFEKQIIILPTPQFFLFTFMAQSCRIRQTEWFDCMSFLEFMYGDPFLLLYSQYLTNLDSEMLTYLVTLTEEYIIKDSGMKVAPAPSRHCCEMLLLMVYVLQRPQHLLLPSFRMVSINEESLLFSIKESLYLFFKNMCLKWQEGPNSYCSFIGEVWLQYITPWKRSQILEDYFVSDCLPIAVKGKSEKAYKGDEQFWEEYIENSLLFYTEIFGLMGKLLCSDILFRQGDIDLLARFSMAYAQDTEGYILNGHLNLRQLKQWTKVGQLPQKIEEMIVKAGVNRNVLYPFDDATVVTTFENIVHKTMSLGYPEFYDIKKNWGSLLGLRERSNEIQFMRKEIKLNPDFTRSLLNVWEKPIRSDELSILYLIFRFLAYCIDCLRGIDKWPPETNLRFFVSYTNLGFILLAAYALSFIIF</sequence>
<proteinExistence type="predicted"/>
<keyword evidence="1" id="KW-0472">Membrane</keyword>
<feature type="transmembrane region" description="Helical" evidence="1">
    <location>
        <begin position="508"/>
        <end position="528"/>
    </location>
</feature>
<gene>
    <name evidence="2" type="ORF">SteCoe_27733</name>
</gene>
<evidence type="ECO:0000256" key="1">
    <source>
        <dbReference type="SAM" id="Phobius"/>
    </source>
</evidence>
<evidence type="ECO:0000313" key="2">
    <source>
        <dbReference type="EMBL" id="OMJ73541.1"/>
    </source>
</evidence>
<dbReference type="EMBL" id="MPUH01000814">
    <property type="protein sequence ID" value="OMJ73541.1"/>
    <property type="molecule type" value="Genomic_DNA"/>
</dbReference>
<dbReference type="Proteomes" id="UP000187209">
    <property type="component" value="Unassembled WGS sequence"/>
</dbReference>
<dbReference type="OrthoDB" id="10251508at2759"/>
<keyword evidence="1" id="KW-1133">Transmembrane helix</keyword>
<accession>A0A1R2B9R4</accession>
<evidence type="ECO:0000313" key="3">
    <source>
        <dbReference type="Proteomes" id="UP000187209"/>
    </source>
</evidence>
<organism evidence="2 3">
    <name type="scientific">Stentor coeruleus</name>
    <dbReference type="NCBI Taxonomy" id="5963"/>
    <lineage>
        <taxon>Eukaryota</taxon>
        <taxon>Sar</taxon>
        <taxon>Alveolata</taxon>
        <taxon>Ciliophora</taxon>
        <taxon>Postciliodesmatophora</taxon>
        <taxon>Heterotrichea</taxon>
        <taxon>Heterotrichida</taxon>
        <taxon>Stentoridae</taxon>
        <taxon>Stentor</taxon>
    </lineage>
</organism>
<name>A0A1R2B9R4_9CILI</name>
<keyword evidence="1" id="KW-0812">Transmembrane</keyword>
<keyword evidence="3" id="KW-1185">Reference proteome</keyword>
<reference evidence="2 3" key="1">
    <citation type="submission" date="2016-11" db="EMBL/GenBank/DDBJ databases">
        <title>The macronuclear genome of Stentor coeruleus: a giant cell with tiny introns.</title>
        <authorList>
            <person name="Slabodnick M."/>
            <person name="Ruby J.G."/>
            <person name="Reiff S.B."/>
            <person name="Swart E.C."/>
            <person name="Gosai S."/>
            <person name="Prabakaran S."/>
            <person name="Witkowska E."/>
            <person name="Larue G.E."/>
            <person name="Fisher S."/>
            <person name="Freeman R.M."/>
            <person name="Gunawardena J."/>
            <person name="Chu W."/>
            <person name="Stover N.A."/>
            <person name="Gregory B.D."/>
            <person name="Nowacki M."/>
            <person name="Derisi J."/>
            <person name="Roy S.W."/>
            <person name="Marshall W.F."/>
            <person name="Sood P."/>
        </authorList>
    </citation>
    <scope>NUCLEOTIDE SEQUENCE [LARGE SCALE GENOMIC DNA]</scope>
    <source>
        <strain evidence="2">WM001</strain>
    </source>
</reference>
<protein>
    <submittedName>
        <fullName evidence="2">Uncharacterized protein</fullName>
    </submittedName>
</protein>
<dbReference type="AlphaFoldDB" id="A0A1R2B9R4"/>
<comment type="caution">
    <text evidence="2">The sequence shown here is derived from an EMBL/GenBank/DDBJ whole genome shotgun (WGS) entry which is preliminary data.</text>
</comment>